<accession>A0A9P9AAX1</accession>
<organism evidence="7 8">
    <name type="scientific">Plectosphaerella plurivora</name>
    <dbReference type="NCBI Taxonomy" id="936078"/>
    <lineage>
        <taxon>Eukaryota</taxon>
        <taxon>Fungi</taxon>
        <taxon>Dikarya</taxon>
        <taxon>Ascomycota</taxon>
        <taxon>Pezizomycotina</taxon>
        <taxon>Sordariomycetes</taxon>
        <taxon>Hypocreomycetidae</taxon>
        <taxon>Glomerellales</taxon>
        <taxon>Plectosphaerellaceae</taxon>
        <taxon>Plectosphaerella</taxon>
    </lineage>
</organism>
<sequence length="301" mass="31699">MRAGCTTLAALAHLVAAVQGVRIIHGNDDGWAELYVRSTNAALKAAGHQVILSAPAENKSGSSSSDEEPKPRTDACQYNSCPPNSGPLGVNATSPDLHWVNSFPVTAVRYGIDDFSKQSWPEGPELAVSGPNVGTNVWVQVPFSGTVGVAAFAAKDRKIPAIAFSGASGGTLAWNTVPVPARSTVYAELATRLVNAVVAGGKPYLPEDVFLNVNFQSVNDRCSKADDFTWILTRINPPIFSAPDAVSCGDNRLPREANVILRNDGCYATISVGDATDKTTATAEKQAPVFARLANFVSCLP</sequence>
<comment type="caution">
    <text evidence="7">The sequence shown here is derived from an EMBL/GenBank/DDBJ whole genome shotgun (WGS) entry which is preliminary data.</text>
</comment>
<dbReference type="Gene3D" id="3.40.1210.10">
    <property type="entry name" value="Survival protein SurE-like phosphatase/nucleotidase"/>
    <property type="match status" value="1"/>
</dbReference>
<dbReference type="AlphaFoldDB" id="A0A9P9AAX1"/>
<evidence type="ECO:0000259" key="6">
    <source>
        <dbReference type="Pfam" id="PF01975"/>
    </source>
</evidence>
<dbReference type="PANTHER" id="PTHR30457:SF0">
    <property type="entry name" value="PHOSPHATASE, PUTATIVE (AFU_ORTHOLOGUE AFUA_4G01070)-RELATED"/>
    <property type="match status" value="1"/>
</dbReference>
<evidence type="ECO:0000313" key="8">
    <source>
        <dbReference type="Proteomes" id="UP000770015"/>
    </source>
</evidence>
<dbReference type="GO" id="GO:0008252">
    <property type="term" value="F:nucleotidase activity"/>
    <property type="evidence" value="ECO:0007669"/>
    <property type="project" value="InterPro"/>
</dbReference>
<dbReference type="PANTHER" id="PTHR30457">
    <property type="entry name" value="5'-NUCLEOTIDASE SURE"/>
    <property type="match status" value="1"/>
</dbReference>
<evidence type="ECO:0000256" key="5">
    <source>
        <dbReference type="SAM" id="SignalP"/>
    </source>
</evidence>
<gene>
    <name evidence="7" type="ORF">F5X68DRAFT_17220</name>
</gene>
<evidence type="ECO:0000313" key="7">
    <source>
        <dbReference type="EMBL" id="KAH6685832.1"/>
    </source>
</evidence>
<feature type="region of interest" description="Disordered" evidence="4">
    <location>
        <begin position="54"/>
        <end position="81"/>
    </location>
</feature>
<dbReference type="OrthoDB" id="4018688at2759"/>
<reference evidence="7" key="1">
    <citation type="journal article" date="2021" name="Nat. Commun.">
        <title>Genetic determinants of endophytism in the Arabidopsis root mycobiome.</title>
        <authorList>
            <person name="Mesny F."/>
            <person name="Miyauchi S."/>
            <person name="Thiergart T."/>
            <person name="Pickel B."/>
            <person name="Atanasova L."/>
            <person name="Karlsson M."/>
            <person name="Huettel B."/>
            <person name="Barry K.W."/>
            <person name="Haridas S."/>
            <person name="Chen C."/>
            <person name="Bauer D."/>
            <person name="Andreopoulos W."/>
            <person name="Pangilinan J."/>
            <person name="LaButti K."/>
            <person name="Riley R."/>
            <person name="Lipzen A."/>
            <person name="Clum A."/>
            <person name="Drula E."/>
            <person name="Henrissat B."/>
            <person name="Kohler A."/>
            <person name="Grigoriev I.V."/>
            <person name="Martin F.M."/>
            <person name="Hacquard S."/>
        </authorList>
    </citation>
    <scope>NUCLEOTIDE SEQUENCE</scope>
    <source>
        <strain evidence="7">MPI-SDFR-AT-0117</strain>
    </source>
</reference>
<dbReference type="GO" id="GO:0046872">
    <property type="term" value="F:metal ion binding"/>
    <property type="evidence" value="ECO:0007669"/>
    <property type="project" value="UniProtKB-KW"/>
</dbReference>
<dbReference type="Pfam" id="PF01975">
    <property type="entry name" value="SurE"/>
    <property type="match status" value="1"/>
</dbReference>
<evidence type="ECO:0000256" key="4">
    <source>
        <dbReference type="SAM" id="MobiDB-lite"/>
    </source>
</evidence>
<keyword evidence="8" id="KW-1185">Reference proteome</keyword>
<comment type="similarity">
    <text evidence="1">Belongs to the SurE nucleotidase family.</text>
</comment>
<evidence type="ECO:0000256" key="3">
    <source>
        <dbReference type="ARBA" id="ARBA00022801"/>
    </source>
</evidence>
<dbReference type="InterPro" id="IPR002828">
    <property type="entry name" value="SurE-like_Pase/nucleotidase"/>
</dbReference>
<keyword evidence="3" id="KW-0378">Hydrolase</keyword>
<protein>
    <submittedName>
        <fullName evidence="7">5'/3'-nucleotidase sure family protein</fullName>
    </submittedName>
</protein>
<proteinExistence type="inferred from homology"/>
<keyword evidence="2" id="KW-0479">Metal-binding</keyword>
<evidence type="ECO:0000256" key="2">
    <source>
        <dbReference type="ARBA" id="ARBA00022723"/>
    </source>
</evidence>
<dbReference type="Proteomes" id="UP000770015">
    <property type="component" value="Unassembled WGS sequence"/>
</dbReference>
<name>A0A9P9AAX1_9PEZI</name>
<evidence type="ECO:0000256" key="1">
    <source>
        <dbReference type="ARBA" id="ARBA00011062"/>
    </source>
</evidence>
<feature type="chain" id="PRO_5040246323" evidence="5">
    <location>
        <begin position="21"/>
        <end position="301"/>
    </location>
</feature>
<dbReference type="SUPFAM" id="SSF64167">
    <property type="entry name" value="SurE-like"/>
    <property type="match status" value="1"/>
</dbReference>
<feature type="domain" description="Survival protein SurE-like phosphatase/nucleotidase" evidence="6">
    <location>
        <begin position="25"/>
        <end position="221"/>
    </location>
</feature>
<dbReference type="InterPro" id="IPR036523">
    <property type="entry name" value="SurE-like_sf"/>
</dbReference>
<feature type="signal peptide" evidence="5">
    <location>
        <begin position="1"/>
        <end position="20"/>
    </location>
</feature>
<dbReference type="EMBL" id="JAGSXJ010000014">
    <property type="protein sequence ID" value="KAH6685832.1"/>
    <property type="molecule type" value="Genomic_DNA"/>
</dbReference>
<keyword evidence="5" id="KW-0732">Signal</keyword>
<dbReference type="InterPro" id="IPR030048">
    <property type="entry name" value="SurE"/>
</dbReference>